<dbReference type="Proteomes" id="UP000648187">
    <property type="component" value="Unassembled WGS sequence"/>
</dbReference>
<evidence type="ECO:0000313" key="1">
    <source>
        <dbReference type="EMBL" id="KAF9406424.1"/>
    </source>
</evidence>
<proteinExistence type="predicted"/>
<keyword evidence="2" id="KW-1185">Reference proteome</keyword>
<sequence>MHRSSAGCAGREARGEAAQSATDCFISPPLHQLIATSCWRYRYERQWWRVSPGAAPRRGDSGNISHLGAP</sequence>
<gene>
    <name evidence="1" type="ORF">HW555_013198</name>
</gene>
<organism evidence="1 2">
    <name type="scientific">Spodoptera exigua</name>
    <name type="common">Beet armyworm</name>
    <name type="synonym">Noctua fulgens</name>
    <dbReference type="NCBI Taxonomy" id="7107"/>
    <lineage>
        <taxon>Eukaryota</taxon>
        <taxon>Metazoa</taxon>
        <taxon>Ecdysozoa</taxon>
        <taxon>Arthropoda</taxon>
        <taxon>Hexapoda</taxon>
        <taxon>Insecta</taxon>
        <taxon>Pterygota</taxon>
        <taxon>Neoptera</taxon>
        <taxon>Endopterygota</taxon>
        <taxon>Lepidoptera</taxon>
        <taxon>Glossata</taxon>
        <taxon>Ditrysia</taxon>
        <taxon>Noctuoidea</taxon>
        <taxon>Noctuidae</taxon>
        <taxon>Amphipyrinae</taxon>
        <taxon>Spodoptera</taxon>
    </lineage>
</organism>
<dbReference type="EMBL" id="JACKWZ010000595">
    <property type="protein sequence ID" value="KAF9406424.1"/>
    <property type="molecule type" value="Genomic_DNA"/>
</dbReference>
<evidence type="ECO:0000313" key="2">
    <source>
        <dbReference type="Proteomes" id="UP000648187"/>
    </source>
</evidence>
<comment type="caution">
    <text evidence="1">The sequence shown here is derived from an EMBL/GenBank/DDBJ whole genome shotgun (WGS) entry which is preliminary data.</text>
</comment>
<name>A0A835G3Z4_SPOEX</name>
<dbReference type="AlphaFoldDB" id="A0A835G3Z4"/>
<accession>A0A835G3Z4</accession>
<reference evidence="1" key="1">
    <citation type="submission" date="2020-08" db="EMBL/GenBank/DDBJ databases">
        <title>Spodoptera exigua strain:BAW_Kor-Di-RS1 Genome sequencing and assembly.</title>
        <authorList>
            <person name="Kim J."/>
            <person name="Nam H.Y."/>
            <person name="Kwon M."/>
            <person name="Choi J.H."/>
            <person name="Cho S.R."/>
            <person name="Kim G.-H."/>
        </authorList>
    </citation>
    <scope>NUCLEOTIDE SEQUENCE</scope>
    <source>
        <strain evidence="1">BAW_Kor-Di-RS1</strain>
        <tissue evidence="1">Whole-body</tissue>
    </source>
</reference>
<protein>
    <submittedName>
        <fullName evidence="1">Uncharacterized protein</fullName>
    </submittedName>
</protein>